<dbReference type="NCBIfam" id="TIGR01656">
    <property type="entry name" value="Histidinol-ppas"/>
    <property type="match status" value="1"/>
</dbReference>
<protein>
    <recommendedName>
        <fullName evidence="7">D,D-heptose 1,7-bisphosphate phosphatase</fullName>
    </recommendedName>
</protein>
<comment type="caution">
    <text evidence="8">The sequence shown here is derived from an EMBL/GenBank/DDBJ whole genome shotgun (WGS) entry which is preliminary data.</text>
</comment>
<organism evidence="8">
    <name type="scientific">hydrocarbon metagenome</name>
    <dbReference type="NCBI Taxonomy" id="938273"/>
    <lineage>
        <taxon>unclassified sequences</taxon>
        <taxon>metagenomes</taxon>
        <taxon>ecological metagenomes</taxon>
    </lineage>
</organism>
<dbReference type="InterPro" id="IPR023214">
    <property type="entry name" value="HAD_sf"/>
</dbReference>
<evidence type="ECO:0000256" key="7">
    <source>
        <dbReference type="ARBA" id="ARBA00031828"/>
    </source>
</evidence>
<dbReference type="GO" id="GO:0005737">
    <property type="term" value="C:cytoplasm"/>
    <property type="evidence" value="ECO:0007669"/>
    <property type="project" value="UniProtKB-SubCell"/>
</dbReference>
<dbReference type="Pfam" id="PF13242">
    <property type="entry name" value="Hydrolase_like"/>
    <property type="match status" value="1"/>
</dbReference>
<dbReference type="GO" id="GO:0016791">
    <property type="term" value="F:phosphatase activity"/>
    <property type="evidence" value="ECO:0007669"/>
    <property type="project" value="InterPro"/>
</dbReference>
<dbReference type="GO" id="GO:0005975">
    <property type="term" value="P:carbohydrate metabolic process"/>
    <property type="evidence" value="ECO:0007669"/>
    <property type="project" value="InterPro"/>
</dbReference>
<keyword evidence="4" id="KW-0479">Metal-binding</keyword>
<dbReference type="Gene3D" id="3.40.50.1000">
    <property type="entry name" value="HAD superfamily/HAD-like"/>
    <property type="match status" value="1"/>
</dbReference>
<dbReference type="NCBIfam" id="TIGR01662">
    <property type="entry name" value="HAD-SF-IIIA"/>
    <property type="match status" value="1"/>
</dbReference>
<keyword evidence="6" id="KW-0119">Carbohydrate metabolism</keyword>
<proteinExistence type="inferred from homology"/>
<dbReference type="PANTHER" id="PTHR42891">
    <property type="entry name" value="D-GLYCERO-BETA-D-MANNO-HEPTOSE-1,7-BISPHOSPHATE 7-PHOSPHATASE"/>
    <property type="match status" value="1"/>
</dbReference>
<dbReference type="PANTHER" id="PTHR42891:SF1">
    <property type="entry name" value="D-GLYCERO-BETA-D-MANNO-HEPTOSE-1,7-BISPHOSPHATE 7-PHOSPHATASE"/>
    <property type="match status" value="1"/>
</dbReference>
<accession>A0A0W8G8L6</accession>
<evidence type="ECO:0000256" key="1">
    <source>
        <dbReference type="ARBA" id="ARBA00004496"/>
    </source>
</evidence>
<sequence>MPGIDTVLLDRDGTVIVDEHYLCDPARVCLLPGAGQALARLADAGMRLFLVSNQSGIGRGFFTEAGHLAVQARLEALLREHGVRLADAAFCPHAPDAGCPCRKPGLGQWQALRHRHGLDPATTAVIGDKASDVAFGTNLGAAVTVLVLTGHGADEAARLGLPPLTGKAMDLPEGGVPGLPWPDILARDLAAAVERLMEK</sequence>
<dbReference type="InterPro" id="IPR004446">
    <property type="entry name" value="Heptose_bisP_phosphatase"/>
</dbReference>
<reference evidence="8" key="1">
    <citation type="journal article" date="2015" name="Proc. Natl. Acad. Sci. U.S.A.">
        <title>Networks of energetic and metabolic interactions define dynamics in microbial communities.</title>
        <authorList>
            <person name="Embree M."/>
            <person name="Liu J.K."/>
            <person name="Al-Bassam M.M."/>
            <person name="Zengler K."/>
        </authorList>
    </citation>
    <scope>NUCLEOTIDE SEQUENCE</scope>
</reference>
<dbReference type="AlphaFoldDB" id="A0A0W8G8L6"/>
<name>A0A0W8G8L6_9ZZZZ</name>
<evidence type="ECO:0000313" key="8">
    <source>
        <dbReference type="EMBL" id="KUG29479.1"/>
    </source>
</evidence>
<dbReference type="EMBL" id="LNQE01000078">
    <property type="protein sequence ID" value="KUG29479.1"/>
    <property type="molecule type" value="Genomic_DNA"/>
</dbReference>
<evidence type="ECO:0000256" key="6">
    <source>
        <dbReference type="ARBA" id="ARBA00023277"/>
    </source>
</evidence>
<dbReference type="SUPFAM" id="SSF56784">
    <property type="entry name" value="HAD-like"/>
    <property type="match status" value="1"/>
</dbReference>
<evidence type="ECO:0000256" key="3">
    <source>
        <dbReference type="ARBA" id="ARBA00022490"/>
    </source>
</evidence>
<evidence type="ECO:0000256" key="5">
    <source>
        <dbReference type="ARBA" id="ARBA00022801"/>
    </source>
</evidence>
<evidence type="ECO:0000256" key="2">
    <source>
        <dbReference type="ARBA" id="ARBA00005628"/>
    </source>
</evidence>
<dbReference type="InterPro" id="IPR036412">
    <property type="entry name" value="HAD-like_sf"/>
</dbReference>
<gene>
    <name evidence="8" type="ORF">ASZ90_000626</name>
</gene>
<keyword evidence="3" id="KW-0963">Cytoplasm</keyword>
<comment type="subcellular location">
    <subcellularLocation>
        <location evidence="1">Cytoplasm</location>
    </subcellularLocation>
</comment>
<dbReference type="InterPro" id="IPR006543">
    <property type="entry name" value="Histidinol-phos"/>
</dbReference>
<keyword evidence="5 8" id="KW-0378">Hydrolase</keyword>
<comment type="similarity">
    <text evidence="2">Belongs to the GmhB family.</text>
</comment>
<evidence type="ECO:0000256" key="4">
    <source>
        <dbReference type="ARBA" id="ARBA00022723"/>
    </source>
</evidence>
<dbReference type="InterPro" id="IPR006549">
    <property type="entry name" value="HAD-SF_hydro_IIIA"/>
</dbReference>
<dbReference type="GO" id="GO:0046872">
    <property type="term" value="F:metal ion binding"/>
    <property type="evidence" value="ECO:0007669"/>
    <property type="project" value="UniProtKB-KW"/>
</dbReference>